<dbReference type="Gene3D" id="2.60.200.20">
    <property type="match status" value="1"/>
</dbReference>
<feature type="compositionally biased region" description="Acidic residues" evidence="1">
    <location>
        <begin position="923"/>
        <end position="937"/>
    </location>
</feature>
<feature type="compositionally biased region" description="Pro residues" evidence="1">
    <location>
        <begin position="589"/>
        <end position="601"/>
    </location>
</feature>
<feature type="compositionally biased region" description="Basic residues" evidence="1">
    <location>
        <begin position="1339"/>
        <end position="1348"/>
    </location>
</feature>
<sequence>MSTMDTTGFDQVGRYGTLSLLKKRPETTPATGPSNATTGRATTPSEQQVITSFGIDSANLTFGRDQSCDVRLYYFTVDPVHCRLINEDGKAFMTVQGKAGALIDGCWVYPHTSGSSVGGSEEVQQTIVPLINNSEFEIHGKRFRFAYPPKEIRKVLINTPVAQRNRKLRLSMIQSAQVFSPRPSKDPRENLRVLQSPIKTSIFGVASATRDRSRSQSPHKPRAVSPLKFGIRADDDSDEDMDDEENDENEEQRGRNLDTEEQFVLVHTNHPRVVEEDHDLVILEDVPLHLLLPSPSVYAPGTPTRSQRTAGPEGSPTPAQHVQSAPMLVAPQPQQAQPQVQPPRTPRRRPGNALHRAVLIRSAQRAVWKAEMEKEEEEEEMEVLGSVVGSDEHEDDNQPAHSYVTQDVEMEDVEMRSVSDEEEELSDEDEGGEEGTDEEEDEEGNTSAENKPLWRKSLERIIPWPFSPTKKDSKELSDDESDEDAEGEENRGHEDEERDNVPETLPQQKTPARKPLGSFMTPQPQAQQPLRRNLFPSNNDETSGNEAAAPAAGSSAVAAPGPGRYSLGGGEARRVIVQQPWRVKDLVVPPLPGSSRPPVPPMGSRDPPATPGGGFDDLPPPVPASSRKVTEEERKAIQERRRSAVREVREDSFWKDGAPGMSPSKARPSPAKAATGLGVGRPSSRPSVIGTGTPARPLFASPTKGRTLDFSIAEDDKEESPFLDRDLSKGKAKAETPKASGAPVDDDDDSLDTHGLLERMRETVEDMKRRRSIVTPARLPATPVESEHSIFKLTTGATPAKPSATPMEGEHSIFKLTGSTPRQSVKKLDFSHLAPSSSSKRKVDASASVFTPSHDVDMITSSSEAVPQNEENAEDKMEVEPEVEPEPFSLLAKTPVARASQATVSDAAEKEAPLVPAVVVDAVEDQTEVPQEPEVEEEVKAPTRGRSRLLRAPREEPVVATQQEQTDESEEDPQAKPKSTTRAKPPSSTTRSTRLRATKSPAPVEPATELAPEPSGSGSRRRTRSRTPQPPVEAEVEKEKEERVPRSATRRTRQTTAELEEAPAQTQTKKRGKKTAESETEEVTDSEQVKPTPARRGRKPRAVPAAIEEEEQEEVEEVPAPAPTPATVKKGRPKKKEVVAVPEEDEDGDELDSYDIGSTAAAPEPVVPAKKATKAQGIPVPKGRKKEAPAAAPVKQEDEAPPLAATRSGRGTRANAATTPAAAATKTPATAKSKIPMAAKARGRPKTPATAPAASAAASSSNDTAEKENTPGTRSGSNGSDEGAEESAAVKVRVTRRTGAAATTTATRQTKSATKASKAVKTEDEEEQATAAKATRTTRVMRTRTKTG</sequence>
<organism evidence="3 4">
    <name type="scientific">Agrocybe pediades</name>
    <dbReference type="NCBI Taxonomy" id="84607"/>
    <lineage>
        <taxon>Eukaryota</taxon>
        <taxon>Fungi</taxon>
        <taxon>Dikarya</taxon>
        <taxon>Basidiomycota</taxon>
        <taxon>Agaricomycotina</taxon>
        <taxon>Agaricomycetes</taxon>
        <taxon>Agaricomycetidae</taxon>
        <taxon>Agaricales</taxon>
        <taxon>Agaricineae</taxon>
        <taxon>Strophariaceae</taxon>
        <taxon>Agrocybe</taxon>
    </lineage>
</organism>
<feature type="compositionally biased region" description="Polar residues" evidence="1">
    <location>
        <begin position="520"/>
        <end position="545"/>
    </location>
</feature>
<feature type="domain" description="FHA" evidence="2">
    <location>
        <begin position="60"/>
        <end position="108"/>
    </location>
</feature>
<dbReference type="EMBL" id="JAACJL010000046">
    <property type="protein sequence ID" value="KAF4612942.1"/>
    <property type="molecule type" value="Genomic_DNA"/>
</dbReference>
<feature type="region of interest" description="Disordered" evidence="1">
    <location>
        <begin position="297"/>
        <end position="353"/>
    </location>
</feature>
<feature type="compositionally biased region" description="Acidic residues" evidence="1">
    <location>
        <begin position="477"/>
        <end position="487"/>
    </location>
</feature>
<feature type="compositionally biased region" description="Basic and acidic residues" evidence="1">
    <location>
        <begin position="488"/>
        <end position="501"/>
    </location>
</feature>
<dbReference type="InterPro" id="IPR008984">
    <property type="entry name" value="SMAD_FHA_dom_sf"/>
</dbReference>
<feature type="compositionally biased region" description="Basic and acidic residues" evidence="1">
    <location>
        <begin position="628"/>
        <end position="654"/>
    </location>
</feature>
<dbReference type="InterPro" id="IPR000253">
    <property type="entry name" value="FHA_dom"/>
</dbReference>
<feature type="compositionally biased region" description="Polar residues" evidence="1">
    <location>
        <begin position="1270"/>
        <end position="1280"/>
    </location>
</feature>
<feature type="compositionally biased region" description="Basic and acidic residues" evidence="1">
    <location>
        <begin position="751"/>
        <end position="768"/>
    </location>
</feature>
<feature type="region of interest" description="Disordered" evidence="1">
    <location>
        <begin position="21"/>
        <end position="45"/>
    </location>
</feature>
<evidence type="ECO:0000259" key="2">
    <source>
        <dbReference type="PROSITE" id="PS50006"/>
    </source>
</evidence>
<dbReference type="Proteomes" id="UP000521872">
    <property type="component" value="Unassembled WGS sequence"/>
</dbReference>
<feature type="compositionally biased region" description="Low complexity" evidence="1">
    <location>
        <begin position="1204"/>
        <end position="1233"/>
    </location>
</feature>
<dbReference type="SUPFAM" id="SSF49879">
    <property type="entry name" value="SMAD/FHA domain"/>
    <property type="match status" value="1"/>
</dbReference>
<feature type="compositionally biased region" description="Acidic residues" evidence="1">
    <location>
        <begin position="1142"/>
        <end position="1153"/>
    </location>
</feature>
<protein>
    <recommendedName>
        <fullName evidence="2">FHA domain-containing protein</fullName>
    </recommendedName>
</protein>
<feature type="region of interest" description="Disordered" evidence="1">
    <location>
        <begin position="923"/>
        <end position="1348"/>
    </location>
</feature>
<gene>
    <name evidence="3" type="ORF">D9613_010836</name>
</gene>
<feature type="compositionally biased region" description="Low complexity" evidence="1">
    <location>
        <begin position="329"/>
        <end position="339"/>
    </location>
</feature>
<feature type="compositionally biased region" description="Basic and acidic residues" evidence="1">
    <location>
        <begin position="1035"/>
        <end position="1045"/>
    </location>
</feature>
<reference evidence="3 4" key="1">
    <citation type="submission" date="2019-12" db="EMBL/GenBank/DDBJ databases">
        <authorList>
            <person name="Floudas D."/>
            <person name="Bentzer J."/>
            <person name="Ahren D."/>
            <person name="Johansson T."/>
            <person name="Persson P."/>
            <person name="Tunlid A."/>
        </authorList>
    </citation>
    <scope>NUCLEOTIDE SEQUENCE [LARGE SCALE GENOMIC DNA]</scope>
    <source>
        <strain evidence="3 4">CBS 102.39</strain>
    </source>
</reference>
<feature type="compositionally biased region" description="Acidic residues" evidence="1">
    <location>
        <begin position="1107"/>
        <end position="1117"/>
    </location>
</feature>
<feature type="compositionally biased region" description="Acidic residues" evidence="1">
    <location>
        <begin position="420"/>
        <end position="444"/>
    </location>
</feature>
<feature type="compositionally biased region" description="Polar residues" evidence="1">
    <location>
        <begin position="28"/>
        <end position="45"/>
    </location>
</feature>
<feature type="compositionally biased region" description="Acidic residues" evidence="1">
    <location>
        <begin position="235"/>
        <end position="250"/>
    </location>
</feature>
<feature type="region of interest" description="Disordered" evidence="1">
    <location>
        <begin position="204"/>
        <end position="262"/>
    </location>
</feature>
<evidence type="ECO:0000313" key="3">
    <source>
        <dbReference type="EMBL" id="KAF4612942.1"/>
    </source>
</evidence>
<feature type="compositionally biased region" description="Low complexity" evidence="1">
    <location>
        <begin position="1159"/>
        <end position="1170"/>
    </location>
</feature>
<evidence type="ECO:0000256" key="1">
    <source>
        <dbReference type="SAM" id="MobiDB-lite"/>
    </source>
</evidence>
<keyword evidence="4" id="KW-1185">Reference proteome</keyword>
<dbReference type="PROSITE" id="PS50006">
    <property type="entry name" value="FHA_DOMAIN"/>
    <property type="match status" value="1"/>
</dbReference>
<accession>A0A8H4VKH0</accession>
<feature type="region of interest" description="Disordered" evidence="1">
    <location>
        <begin position="370"/>
        <end position="808"/>
    </location>
</feature>
<proteinExistence type="predicted"/>
<comment type="caution">
    <text evidence="3">The sequence shown here is derived from an EMBL/GenBank/DDBJ whole genome shotgun (WGS) entry which is preliminary data.</text>
</comment>
<feature type="region of interest" description="Disordered" evidence="1">
    <location>
        <begin position="854"/>
        <end position="886"/>
    </location>
</feature>
<feature type="compositionally biased region" description="Low complexity" evidence="1">
    <location>
        <begin position="1247"/>
        <end position="1261"/>
    </location>
</feature>
<feature type="compositionally biased region" description="Low complexity" evidence="1">
    <location>
        <begin position="547"/>
        <end position="563"/>
    </location>
</feature>
<feature type="compositionally biased region" description="Acidic residues" evidence="1">
    <location>
        <begin position="373"/>
        <end position="382"/>
    </location>
</feature>
<evidence type="ECO:0000313" key="4">
    <source>
        <dbReference type="Proteomes" id="UP000521872"/>
    </source>
</evidence>
<feature type="compositionally biased region" description="Low complexity" evidence="1">
    <location>
        <begin position="976"/>
        <end position="992"/>
    </location>
</feature>
<feature type="compositionally biased region" description="Low complexity" evidence="1">
    <location>
        <begin position="1287"/>
        <end position="1319"/>
    </location>
</feature>
<name>A0A8H4VKH0_9AGAR</name>
<feature type="compositionally biased region" description="Polar residues" evidence="1">
    <location>
        <begin position="859"/>
        <end position="870"/>
    </location>
</feature>
<feature type="compositionally biased region" description="Basic and acidic residues" evidence="1">
    <location>
        <begin position="719"/>
        <end position="736"/>
    </location>
</feature>
<feature type="compositionally biased region" description="Low complexity" evidence="1">
    <location>
        <begin position="1329"/>
        <end position="1338"/>
    </location>
</feature>
<feature type="compositionally biased region" description="Low complexity" evidence="1">
    <location>
        <begin position="662"/>
        <end position="674"/>
    </location>
</feature>